<comment type="caution">
    <text evidence="1">The sequence shown here is derived from an EMBL/GenBank/DDBJ whole genome shotgun (WGS) entry which is preliminary data.</text>
</comment>
<evidence type="ECO:0000313" key="1">
    <source>
        <dbReference type="EMBL" id="KAA6375940.1"/>
    </source>
</evidence>
<protein>
    <submittedName>
        <fullName evidence="1">Uncharacterized protein</fullName>
    </submittedName>
</protein>
<dbReference type="AlphaFoldDB" id="A0A5J4V0Q8"/>
<feature type="non-terminal residue" evidence="1">
    <location>
        <position position="1"/>
    </location>
</feature>
<proteinExistence type="predicted"/>
<gene>
    <name evidence="1" type="ORF">EZS28_028533</name>
</gene>
<reference evidence="1 2" key="1">
    <citation type="submission" date="2019-03" db="EMBL/GenBank/DDBJ databases">
        <title>Single cell metagenomics reveals metabolic interactions within the superorganism composed of flagellate Streblomastix strix and complex community of Bacteroidetes bacteria on its surface.</title>
        <authorList>
            <person name="Treitli S.C."/>
            <person name="Kolisko M."/>
            <person name="Husnik F."/>
            <person name="Keeling P."/>
            <person name="Hampl V."/>
        </authorList>
    </citation>
    <scope>NUCLEOTIDE SEQUENCE [LARGE SCALE GENOMIC DNA]</scope>
    <source>
        <strain evidence="1">ST1C</strain>
    </source>
</reference>
<sequence>MQLGEVLKTLSIHAQSFAISKQQFFDQPVNQLTSSGVRYTRAPLAARGTATCSMVQTCQVNWTITIPANILAIQLNRCEVTGADANNLNARVNFNAKANPITPNDKDMQQANQFYYGKAGDGPENSEHLKFWLGFSTACGPFNQFAILRDAQNLWKTAIYAREQAVICSNSLTDLCTNNSVSVSPLESIIAGKRHCGVFIDIPLCEIDRAASGDTPYFYLIPHDITFSGVLDLNQLNPIFNSFPVLTRNYASLYLQQWVQDFLQDLKIVWLNKSDVMGNNHLAYAMIPPEKPDIVYLLSRLEDEDPQNYSAFNVRLVNMQNVANNAKEPQNSISQISDAKFEELEIQNAVSGSMQSIMSFANIKALFMTFAMPQYPTWFFPVLFYNFNLVVDQKNLIPQPYKALTQATNSQMFDCFVDQDVVSAPSDLYHSLTFENINTNDKDDFYGHVDARGDLRANANIFYNTTLFNGSKATKTLYPNKYMLAWKMATDDSFMRGYNSSKIGARTNIQVIFNRNLTKGITGTTQLNPSQNQNDFKQFIGMRSYPDPHQVALTPIMHYLCDAFIRITFDDNPDPQVLSMDVIGEIGGSSIRSG</sequence>
<evidence type="ECO:0000313" key="2">
    <source>
        <dbReference type="Proteomes" id="UP000324800"/>
    </source>
</evidence>
<dbReference type="EMBL" id="SNRW01010879">
    <property type="protein sequence ID" value="KAA6375940.1"/>
    <property type="molecule type" value="Genomic_DNA"/>
</dbReference>
<organism evidence="1 2">
    <name type="scientific">Streblomastix strix</name>
    <dbReference type="NCBI Taxonomy" id="222440"/>
    <lineage>
        <taxon>Eukaryota</taxon>
        <taxon>Metamonada</taxon>
        <taxon>Preaxostyla</taxon>
        <taxon>Oxymonadida</taxon>
        <taxon>Streblomastigidae</taxon>
        <taxon>Streblomastix</taxon>
    </lineage>
</organism>
<name>A0A5J4V0Q8_9EUKA</name>
<dbReference type="Proteomes" id="UP000324800">
    <property type="component" value="Unassembled WGS sequence"/>
</dbReference>
<accession>A0A5J4V0Q8</accession>